<evidence type="ECO:0000256" key="7">
    <source>
        <dbReference type="RuleBase" id="RU079119"/>
    </source>
</evidence>
<feature type="transmembrane region" description="Helical" evidence="7">
    <location>
        <begin position="190"/>
        <end position="217"/>
    </location>
</feature>
<feature type="transmembrane region" description="Helical" evidence="7">
    <location>
        <begin position="52"/>
        <end position="73"/>
    </location>
</feature>
<comment type="caution">
    <text evidence="9">The sequence shown here is derived from an EMBL/GenBank/DDBJ whole genome shotgun (WGS) entry which is preliminary data.</text>
</comment>
<gene>
    <name evidence="9" type="ORF">M9Y10_023993</name>
</gene>
<keyword evidence="2 7" id="KW-0808">Transferase</keyword>
<accession>A0ABR2KWM8</accession>
<evidence type="ECO:0000256" key="2">
    <source>
        <dbReference type="ARBA" id="ARBA00022679"/>
    </source>
</evidence>
<keyword evidence="5 7" id="KW-0472">Membrane</keyword>
<dbReference type="PANTHER" id="PTHR22883:SF147">
    <property type="entry name" value="PALMITOYLTRANSFERASE"/>
    <property type="match status" value="1"/>
</dbReference>
<evidence type="ECO:0000256" key="3">
    <source>
        <dbReference type="ARBA" id="ARBA00022692"/>
    </source>
</evidence>
<feature type="transmembrane region" description="Helical" evidence="7">
    <location>
        <begin position="237"/>
        <end position="258"/>
    </location>
</feature>
<keyword evidence="4 7" id="KW-1133">Transmembrane helix</keyword>
<dbReference type="Pfam" id="PF01529">
    <property type="entry name" value="DHHC"/>
    <property type="match status" value="1"/>
</dbReference>
<evidence type="ECO:0000313" key="10">
    <source>
        <dbReference type="Proteomes" id="UP001470230"/>
    </source>
</evidence>
<evidence type="ECO:0000256" key="6">
    <source>
        <dbReference type="ARBA" id="ARBA00023315"/>
    </source>
</evidence>
<dbReference type="EMBL" id="JAPFFF010000003">
    <property type="protein sequence ID" value="KAK8895526.1"/>
    <property type="molecule type" value="Genomic_DNA"/>
</dbReference>
<sequence>MIISIQGNKQAKDERIEFPGYSTGHTYKKYGLTFLKIDNVDRPLLGSWIVKPLVPTLSILIAVCGIPLASHFFFSFFKYSFFLIVLDTSLMICFLVSFIRTAYDGPGYYPFYWALGENPIISNDESYPFKSKFDPPPAGIISNDRQLMWARTQPRPPRSIVAKSSRRIVIRPDHYCKYSETWIGKRNFKFFILFNLYAFLFVGLIFLCGLVVLFDSLRKGNWGLFHFRFMFMLTGEFVAFEFCGLCLSFLTVSISSLFRGITDWERTNKLPAEKFAHKTVIENIEDVMGPISKFYLYLSPFYSPWSNVPNDDLVAGYNNYYY</sequence>
<comment type="catalytic activity">
    <reaction evidence="7">
        <text>L-cysteinyl-[protein] + hexadecanoyl-CoA = S-hexadecanoyl-L-cysteinyl-[protein] + CoA</text>
        <dbReference type="Rhea" id="RHEA:36683"/>
        <dbReference type="Rhea" id="RHEA-COMP:10131"/>
        <dbReference type="Rhea" id="RHEA-COMP:11032"/>
        <dbReference type="ChEBI" id="CHEBI:29950"/>
        <dbReference type="ChEBI" id="CHEBI:57287"/>
        <dbReference type="ChEBI" id="CHEBI:57379"/>
        <dbReference type="ChEBI" id="CHEBI:74151"/>
        <dbReference type="EC" id="2.3.1.225"/>
    </reaction>
</comment>
<dbReference type="PANTHER" id="PTHR22883">
    <property type="entry name" value="ZINC FINGER DHHC DOMAIN CONTAINING PROTEIN"/>
    <property type="match status" value="1"/>
</dbReference>
<proteinExistence type="inferred from homology"/>
<dbReference type="Proteomes" id="UP001470230">
    <property type="component" value="Unassembled WGS sequence"/>
</dbReference>
<dbReference type="PROSITE" id="PS50216">
    <property type="entry name" value="DHHC"/>
    <property type="match status" value="1"/>
</dbReference>
<comment type="similarity">
    <text evidence="7">Belongs to the DHHC palmitoyltransferase family.</text>
</comment>
<keyword evidence="6 7" id="KW-0012">Acyltransferase</keyword>
<comment type="subcellular location">
    <subcellularLocation>
        <location evidence="1">Membrane</location>
        <topology evidence="1">Multi-pass membrane protein</topology>
    </subcellularLocation>
</comment>
<feature type="domain" description="Palmitoyltransferase DHHC" evidence="8">
    <location>
        <begin position="144"/>
        <end position="269"/>
    </location>
</feature>
<comment type="domain">
    <text evidence="7">The DHHC domain is required for palmitoyltransferase activity.</text>
</comment>
<organism evidence="9 10">
    <name type="scientific">Tritrichomonas musculus</name>
    <dbReference type="NCBI Taxonomy" id="1915356"/>
    <lineage>
        <taxon>Eukaryota</taxon>
        <taxon>Metamonada</taxon>
        <taxon>Parabasalia</taxon>
        <taxon>Tritrichomonadida</taxon>
        <taxon>Tritrichomonadidae</taxon>
        <taxon>Tritrichomonas</taxon>
    </lineage>
</organism>
<reference evidence="9 10" key="1">
    <citation type="submission" date="2024-04" db="EMBL/GenBank/DDBJ databases">
        <title>Tritrichomonas musculus Genome.</title>
        <authorList>
            <person name="Alves-Ferreira E."/>
            <person name="Grigg M."/>
            <person name="Lorenzi H."/>
            <person name="Galac M."/>
        </authorList>
    </citation>
    <scope>NUCLEOTIDE SEQUENCE [LARGE SCALE GENOMIC DNA]</scope>
    <source>
        <strain evidence="9 10">EAF2021</strain>
    </source>
</reference>
<evidence type="ECO:0000259" key="8">
    <source>
        <dbReference type="Pfam" id="PF01529"/>
    </source>
</evidence>
<keyword evidence="10" id="KW-1185">Reference proteome</keyword>
<evidence type="ECO:0000313" key="9">
    <source>
        <dbReference type="EMBL" id="KAK8895526.1"/>
    </source>
</evidence>
<name>A0ABR2KWM8_9EUKA</name>
<protein>
    <recommendedName>
        <fullName evidence="7">Palmitoyltransferase</fullName>
        <ecNumber evidence="7">2.3.1.225</ecNumber>
    </recommendedName>
</protein>
<dbReference type="EC" id="2.3.1.225" evidence="7"/>
<dbReference type="InterPro" id="IPR001594">
    <property type="entry name" value="Palmitoyltrfase_DHHC"/>
</dbReference>
<evidence type="ECO:0000256" key="5">
    <source>
        <dbReference type="ARBA" id="ARBA00023136"/>
    </source>
</evidence>
<evidence type="ECO:0000256" key="1">
    <source>
        <dbReference type="ARBA" id="ARBA00004141"/>
    </source>
</evidence>
<dbReference type="InterPro" id="IPR039859">
    <property type="entry name" value="PFA4/ZDH16/20/ERF2-like"/>
</dbReference>
<keyword evidence="3 7" id="KW-0812">Transmembrane</keyword>
<evidence type="ECO:0000256" key="4">
    <source>
        <dbReference type="ARBA" id="ARBA00022989"/>
    </source>
</evidence>
<feature type="transmembrane region" description="Helical" evidence="7">
    <location>
        <begin position="79"/>
        <end position="99"/>
    </location>
</feature>